<evidence type="ECO:0000256" key="4">
    <source>
        <dbReference type="ARBA" id="ARBA00023125"/>
    </source>
</evidence>
<dbReference type="NCBIfam" id="TIGR02937">
    <property type="entry name" value="sigma70-ECF"/>
    <property type="match status" value="1"/>
</dbReference>
<dbReference type="Gene3D" id="1.10.601.10">
    <property type="entry name" value="RNA Polymerase Primary Sigma Factor"/>
    <property type="match status" value="2"/>
</dbReference>
<evidence type="ECO:0000259" key="8">
    <source>
        <dbReference type="PROSITE" id="PS00715"/>
    </source>
</evidence>
<dbReference type="InterPro" id="IPR007630">
    <property type="entry name" value="RNA_pol_sigma70_r4"/>
</dbReference>
<accession>A0ABW5Q5B5</accession>
<dbReference type="SUPFAM" id="SSF88946">
    <property type="entry name" value="Sigma2 domain of RNA polymerase sigma factors"/>
    <property type="match status" value="1"/>
</dbReference>
<evidence type="ECO:0000313" key="10">
    <source>
        <dbReference type="EMBL" id="MFD2630852.1"/>
    </source>
</evidence>
<sequence>MAENKPSETKENNEPELTIEQAKDQLLEMGKKRGVLAYEEIADRLSNFVIEPDQMDEFYEYLGEQGVEVIGESEEDPNMQQIAKEEEFNLNDLSVPLGIKINDPVRMYLKEIGRVDLLSAAEEIDLATRIENDEDEAKRRLAEANLRLVVSIAKRYVGRGMLFLDLIQEGNMGLMKAVEKFDYRKGFKFSTYATWWIRQAITRAIADQARTIRIPVHMVETINKLIRVQRQLLQDLGREPTPEEIGEEMELSPDKVRDILKIAQEPVSLETPIGEEDDSHLGDFIEDQEAVSPSDHAAYELLKEQLEDVLDTLTDREENVLRLRFGLDDGRTRTLEEVGKVFGVTRERIRQIEAKALRKLRHPSRSKRLKDFLD</sequence>
<dbReference type="InterPro" id="IPR013325">
    <property type="entry name" value="RNA_pol_sigma_r2"/>
</dbReference>
<dbReference type="SUPFAM" id="SSF88659">
    <property type="entry name" value="Sigma3 and sigma4 domains of RNA polymerase sigma factors"/>
    <property type="match status" value="2"/>
</dbReference>
<dbReference type="Pfam" id="PF04542">
    <property type="entry name" value="Sigma70_r2"/>
    <property type="match status" value="1"/>
</dbReference>
<dbReference type="InterPro" id="IPR000943">
    <property type="entry name" value="RNA_pol_sigma70"/>
</dbReference>
<evidence type="ECO:0000256" key="2">
    <source>
        <dbReference type="ARBA" id="ARBA00023015"/>
    </source>
</evidence>
<dbReference type="HAMAP" id="MF_00963">
    <property type="entry name" value="Sigma70_RpoD_SigA"/>
    <property type="match status" value="1"/>
</dbReference>
<dbReference type="CDD" id="cd06171">
    <property type="entry name" value="Sigma70_r4"/>
    <property type="match status" value="1"/>
</dbReference>
<dbReference type="InterPro" id="IPR050239">
    <property type="entry name" value="Sigma-70_RNA_pol_init_factors"/>
</dbReference>
<comment type="caution">
    <text evidence="10">The sequence shown here is derived from an EMBL/GenBank/DDBJ whole genome shotgun (WGS) entry which is preliminary data.</text>
</comment>
<evidence type="ECO:0000313" key="11">
    <source>
        <dbReference type="Proteomes" id="UP001597451"/>
    </source>
</evidence>
<dbReference type="PROSITE" id="PS00715">
    <property type="entry name" value="SIGMA70_1"/>
    <property type="match status" value="1"/>
</dbReference>
<evidence type="ECO:0000256" key="7">
    <source>
        <dbReference type="SAM" id="Coils"/>
    </source>
</evidence>
<dbReference type="Proteomes" id="UP001597451">
    <property type="component" value="Unassembled WGS sequence"/>
</dbReference>
<evidence type="ECO:0000256" key="6">
    <source>
        <dbReference type="HAMAP-Rule" id="MF_00963"/>
    </source>
</evidence>
<dbReference type="PANTHER" id="PTHR30603:SF60">
    <property type="entry name" value="RNA POLYMERASE SIGMA FACTOR RPOD"/>
    <property type="match status" value="1"/>
</dbReference>
<dbReference type="InterPro" id="IPR036388">
    <property type="entry name" value="WH-like_DNA-bd_sf"/>
</dbReference>
<dbReference type="InterPro" id="IPR009042">
    <property type="entry name" value="RNA_pol_sigma70_r1_2"/>
</dbReference>
<dbReference type="Gene3D" id="1.10.220.120">
    <property type="entry name" value="Sigma-70 factor, region 1.1"/>
    <property type="match status" value="1"/>
</dbReference>
<dbReference type="Pfam" id="PF00140">
    <property type="entry name" value="Sigma70_r1_2"/>
    <property type="match status" value="1"/>
</dbReference>
<dbReference type="InterPro" id="IPR007127">
    <property type="entry name" value="RNA_pol_sigma_70_r1_1"/>
</dbReference>
<feature type="domain" description="RNA polymerase sigma-70" evidence="8">
    <location>
        <begin position="165"/>
        <end position="178"/>
    </location>
</feature>
<keyword evidence="2 6" id="KW-0805">Transcription regulation</keyword>
<gene>
    <name evidence="10" type="primary">rpoD</name>
    <name evidence="6" type="synonym">sigA</name>
    <name evidence="10" type="ORF">ACFSUN_18965</name>
</gene>
<organism evidence="10 11">
    <name type="scientific">Oceanobacillus kapialis</name>
    <dbReference type="NCBI Taxonomy" id="481353"/>
    <lineage>
        <taxon>Bacteria</taxon>
        <taxon>Bacillati</taxon>
        <taxon>Bacillota</taxon>
        <taxon>Bacilli</taxon>
        <taxon>Bacillales</taxon>
        <taxon>Bacillaceae</taxon>
        <taxon>Oceanobacillus</taxon>
    </lineage>
</organism>
<comment type="subunit">
    <text evidence="6">Interacts transiently with the RNA polymerase catalytic core.</text>
</comment>
<keyword evidence="7" id="KW-0175">Coiled coil</keyword>
<dbReference type="InterPro" id="IPR042189">
    <property type="entry name" value="RNA_pol_sigma_70_r1_1_sf"/>
</dbReference>
<dbReference type="InterPro" id="IPR014284">
    <property type="entry name" value="RNA_pol_sigma-70_dom"/>
</dbReference>
<dbReference type="NCBIfam" id="NF006666">
    <property type="entry name" value="PRK09210.1"/>
    <property type="match status" value="1"/>
</dbReference>
<name>A0ABW5Q5B5_9BACI</name>
<dbReference type="InterPro" id="IPR013324">
    <property type="entry name" value="RNA_pol_sigma_r3/r4-like"/>
</dbReference>
<feature type="short sequence motif" description="Interaction with polymerase core subunit RpoC" evidence="6">
    <location>
        <begin position="165"/>
        <end position="168"/>
    </location>
</feature>
<dbReference type="InterPro" id="IPR007624">
    <property type="entry name" value="RNA_pol_sigma70_r3"/>
</dbReference>
<evidence type="ECO:0000256" key="5">
    <source>
        <dbReference type="ARBA" id="ARBA00023163"/>
    </source>
</evidence>
<proteinExistence type="inferred from homology"/>
<feature type="coiled-coil region" evidence="7">
    <location>
        <begin position="296"/>
        <end position="323"/>
    </location>
</feature>
<dbReference type="PROSITE" id="PS00716">
    <property type="entry name" value="SIGMA70_2"/>
    <property type="match status" value="1"/>
</dbReference>
<dbReference type="Gene3D" id="1.10.10.10">
    <property type="entry name" value="Winged helix-like DNA-binding domain superfamily/Winged helix DNA-binding domain"/>
    <property type="match status" value="2"/>
</dbReference>
<protein>
    <recommendedName>
        <fullName evidence="6">RNA polymerase sigma factor SigA</fullName>
    </recommendedName>
</protein>
<dbReference type="Pfam" id="PF04539">
    <property type="entry name" value="Sigma70_r3"/>
    <property type="match status" value="1"/>
</dbReference>
<comment type="subcellular location">
    <subcellularLocation>
        <location evidence="6">Cytoplasm</location>
    </subcellularLocation>
</comment>
<feature type="region of interest" description="Sigma-70 factor domain-4" evidence="6">
    <location>
        <begin position="309"/>
        <end position="362"/>
    </location>
</feature>
<feature type="DNA-binding region" description="H-T-H motif" evidence="6">
    <location>
        <begin position="335"/>
        <end position="354"/>
    </location>
</feature>
<keyword evidence="3 6" id="KW-0731">Sigma factor</keyword>
<dbReference type="Pfam" id="PF04545">
    <property type="entry name" value="Sigma70_r4"/>
    <property type="match status" value="1"/>
</dbReference>
<feature type="region of interest" description="Sigma-70 factor domain-2" evidence="6">
    <location>
        <begin position="141"/>
        <end position="211"/>
    </location>
</feature>
<reference evidence="11" key="1">
    <citation type="journal article" date="2019" name="Int. J. Syst. Evol. Microbiol.">
        <title>The Global Catalogue of Microorganisms (GCM) 10K type strain sequencing project: providing services to taxonomists for standard genome sequencing and annotation.</title>
        <authorList>
            <consortium name="The Broad Institute Genomics Platform"/>
            <consortium name="The Broad Institute Genome Sequencing Center for Infectious Disease"/>
            <person name="Wu L."/>
            <person name="Ma J."/>
        </authorList>
    </citation>
    <scope>NUCLEOTIDE SEQUENCE [LARGE SCALE GENOMIC DNA]</scope>
    <source>
        <strain evidence="11">TISTR 1858</strain>
    </source>
</reference>
<evidence type="ECO:0000259" key="9">
    <source>
        <dbReference type="PROSITE" id="PS00716"/>
    </source>
</evidence>
<keyword evidence="5 6" id="KW-0804">Transcription</keyword>
<comment type="function">
    <text evidence="6">Sigma factors are initiation factors that promote the attachment of RNA polymerase to specific initiation sites and are then released. This sigma factor is the primary sigma factor during exponential growth.</text>
</comment>
<keyword evidence="4 6" id="KW-0238">DNA-binding</keyword>
<evidence type="ECO:0000256" key="3">
    <source>
        <dbReference type="ARBA" id="ARBA00023082"/>
    </source>
</evidence>
<dbReference type="NCBIfam" id="TIGR02393">
    <property type="entry name" value="RpoD_Cterm"/>
    <property type="match status" value="1"/>
</dbReference>
<feature type="region of interest" description="Sigma-70 factor domain-3" evidence="6">
    <location>
        <begin position="220"/>
        <end position="296"/>
    </location>
</feature>
<keyword evidence="1 6" id="KW-0963">Cytoplasm</keyword>
<keyword evidence="11" id="KW-1185">Reference proteome</keyword>
<dbReference type="PANTHER" id="PTHR30603">
    <property type="entry name" value="RNA POLYMERASE SIGMA FACTOR RPO"/>
    <property type="match status" value="1"/>
</dbReference>
<dbReference type="PRINTS" id="PR00046">
    <property type="entry name" value="SIGMA70FCT"/>
</dbReference>
<evidence type="ECO:0000256" key="1">
    <source>
        <dbReference type="ARBA" id="ARBA00022490"/>
    </source>
</evidence>
<dbReference type="InterPro" id="IPR012760">
    <property type="entry name" value="RNA_pol_sigma_RpoD_C"/>
</dbReference>
<dbReference type="InterPro" id="IPR028630">
    <property type="entry name" value="Sigma70_RpoD"/>
</dbReference>
<dbReference type="EMBL" id="JBHUMX010000045">
    <property type="protein sequence ID" value="MFD2630852.1"/>
    <property type="molecule type" value="Genomic_DNA"/>
</dbReference>
<feature type="domain" description="RNA polymerase sigma-70" evidence="9">
    <location>
        <begin position="334"/>
        <end position="360"/>
    </location>
</feature>
<dbReference type="InterPro" id="IPR007627">
    <property type="entry name" value="RNA_pol_sigma70_r2"/>
</dbReference>
<dbReference type="Pfam" id="PF03979">
    <property type="entry name" value="Sigma70_r1_1"/>
    <property type="match status" value="1"/>
</dbReference>
<comment type="similarity">
    <text evidence="6">Belongs to the sigma-70 factor family. RpoD/SigA subfamily.</text>
</comment>
<dbReference type="RefSeq" id="WP_042223433.1">
    <property type="nucleotide sequence ID" value="NZ_CP085256.1"/>
</dbReference>